<name>A0AAV7J7K4_COTGL</name>
<dbReference type="EMBL" id="JAHXZJ010000001">
    <property type="protein sequence ID" value="KAH0569125.1"/>
    <property type="molecule type" value="Genomic_DNA"/>
</dbReference>
<dbReference type="AlphaFoldDB" id="A0AAV7J7K4"/>
<organism evidence="1 2">
    <name type="scientific">Cotesia glomerata</name>
    <name type="common">Lepidopteran parasitic wasp</name>
    <name type="synonym">Apanteles glomeratus</name>
    <dbReference type="NCBI Taxonomy" id="32391"/>
    <lineage>
        <taxon>Eukaryota</taxon>
        <taxon>Metazoa</taxon>
        <taxon>Ecdysozoa</taxon>
        <taxon>Arthropoda</taxon>
        <taxon>Hexapoda</taxon>
        <taxon>Insecta</taxon>
        <taxon>Pterygota</taxon>
        <taxon>Neoptera</taxon>
        <taxon>Endopterygota</taxon>
        <taxon>Hymenoptera</taxon>
        <taxon>Apocrita</taxon>
        <taxon>Ichneumonoidea</taxon>
        <taxon>Braconidae</taxon>
        <taxon>Microgastrinae</taxon>
        <taxon>Cotesia</taxon>
    </lineage>
</organism>
<comment type="caution">
    <text evidence="1">The sequence shown here is derived from an EMBL/GenBank/DDBJ whole genome shotgun (WGS) entry which is preliminary data.</text>
</comment>
<dbReference type="Proteomes" id="UP000826195">
    <property type="component" value="Unassembled WGS sequence"/>
</dbReference>
<evidence type="ECO:0000313" key="1">
    <source>
        <dbReference type="EMBL" id="KAH0569125.1"/>
    </source>
</evidence>
<accession>A0AAV7J7K4</accession>
<evidence type="ECO:0000313" key="2">
    <source>
        <dbReference type="Proteomes" id="UP000826195"/>
    </source>
</evidence>
<protein>
    <submittedName>
        <fullName evidence="1">Uncharacterized protein</fullName>
    </submittedName>
</protein>
<gene>
    <name evidence="1" type="ORF">KQX54_021833</name>
</gene>
<proteinExistence type="predicted"/>
<sequence length="103" mass="11624">MSWIVHLPPLAGSPGSAEVVVEAALLNTQRFYSVSTDTPAEIFGRLSLGKKAGVAVSIDRRLILSGWARYIDDRLHKLRNKFNYLHQFNFIKPINTMDFGHLK</sequence>
<reference evidence="1 2" key="1">
    <citation type="journal article" date="2021" name="J. Hered.">
        <title>A chromosome-level genome assembly of the parasitoid wasp, Cotesia glomerata (Hymenoptera: Braconidae).</title>
        <authorList>
            <person name="Pinto B.J."/>
            <person name="Weis J.J."/>
            <person name="Gamble T."/>
            <person name="Ode P.J."/>
            <person name="Paul R."/>
            <person name="Zaspel J.M."/>
        </authorList>
    </citation>
    <scope>NUCLEOTIDE SEQUENCE [LARGE SCALE GENOMIC DNA]</scope>
    <source>
        <strain evidence="1">CgM1</strain>
    </source>
</reference>
<keyword evidence="2" id="KW-1185">Reference proteome</keyword>